<dbReference type="InterPro" id="IPR036770">
    <property type="entry name" value="Ankyrin_rpt-contain_sf"/>
</dbReference>
<dbReference type="PANTHER" id="PTHR24168">
    <property type="entry name" value="KN MOTIF AND ANKYRIN REPEAT DOMAIN-CONTAINING"/>
    <property type="match status" value="1"/>
</dbReference>
<dbReference type="KEGG" id="spu:575146"/>
<dbReference type="Proteomes" id="UP000007110">
    <property type="component" value="Unassembled WGS sequence"/>
</dbReference>
<feature type="compositionally biased region" description="Low complexity" evidence="6">
    <location>
        <begin position="626"/>
        <end position="640"/>
    </location>
</feature>
<feature type="region of interest" description="Disordered" evidence="6">
    <location>
        <begin position="95"/>
        <end position="139"/>
    </location>
</feature>
<name>A0A7M7PJC8_STRPU</name>
<feature type="compositionally biased region" description="Polar residues" evidence="6">
    <location>
        <begin position="1179"/>
        <end position="1193"/>
    </location>
</feature>
<evidence type="ECO:0000256" key="5">
    <source>
        <dbReference type="PROSITE-ProRule" id="PRU00023"/>
    </source>
</evidence>
<evidence type="ECO:0000313" key="8">
    <source>
        <dbReference type="Proteomes" id="UP000007110"/>
    </source>
</evidence>
<dbReference type="OMA" id="NTECASQ"/>
<feature type="compositionally biased region" description="Low complexity" evidence="6">
    <location>
        <begin position="1629"/>
        <end position="1645"/>
    </location>
</feature>
<feature type="region of interest" description="Disordered" evidence="6">
    <location>
        <begin position="624"/>
        <end position="658"/>
    </location>
</feature>
<keyword evidence="1" id="KW-0597">Phosphoprotein</keyword>
<feature type="repeat" description="ANK" evidence="5">
    <location>
        <begin position="1429"/>
        <end position="1454"/>
    </location>
</feature>
<feature type="compositionally biased region" description="Basic and acidic residues" evidence="6">
    <location>
        <begin position="1325"/>
        <end position="1341"/>
    </location>
</feature>
<dbReference type="Pfam" id="PF12796">
    <property type="entry name" value="Ank_2"/>
    <property type="match status" value="1"/>
</dbReference>
<accession>A0A7M7PJC8</accession>
<feature type="compositionally biased region" description="Low complexity" evidence="6">
    <location>
        <begin position="1710"/>
        <end position="1726"/>
    </location>
</feature>
<dbReference type="RefSeq" id="XP_030852356.1">
    <property type="nucleotide sequence ID" value="XM_030996496.1"/>
</dbReference>
<evidence type="ECO:0000256" key="2">
    <source>
        <dbReference type="ARBA" id="ARBA00022737"/>
    </source>
</evidence>
<dbReference type="PANTHER" id="PTHR24168:SF21">
    <property type="entry name" value="KANK, ISOFORM D"/>
    <property type="match status" value="1"/>
</dbReference>
<reference evidence="7" key="2">
    <citation type="submission" date="2021-01" db="UniProtKB">
        <authorList>
            <consortium name="EnsemblMetazoa"/>
        </authorList>
    </citation>
    <scope>IDENTIFICATION</scope>
</reference>
<dbReference type="PROSITE" id="PS50088">
    <property type="entry name" value="ANK_REPEAT"/>
    <property type="match status" value="3"/>
</dbReference>
<evidence type="ECO:0000256" key="6">
    <source>
        <dbReference type="SAM" id="MobiDB-lite"/>
    </source>
</evidence>
<dbReference type="InParanoid" id="A0A7M7PJC8"/>
<proteinExistence type="predicted"/>
<dbReference type="GeneID" id="575146"/>
<keyword evidence="3 5" id="KW-0040">ANK repeat</keyword>
<protein>
    <submittedName>
        <fullName evidence="7">Uncharacterized protein</fullName>
    </submittedName>
</protein>
<evidence type="ECO:0000256" key="1">
    <source>
        <dbReference type="ARBA" id="ARBA00022553"/>
    </source>
</evidence>
<organism evidence="7 8">
    <name type="scientific">Strongylocentrotus purpuratus</name>
    <name type="common">Purple sea urchin</name>
    <dbReference type="NCBI Taxonomy" id="7668"/>
    <lineage>
        <taxon>Eukaryota</taxon>
        <taxon>Metazoa</taxon>
        <taxon>Echinodermata</taxon>
        <taxon>Eleutherozoa</taxon>
        <taxon>Echinozoa</taxon>
        <taxon>Echinoidea</taxon>
        <taxon>Euechinoidea</taxon>
        <taxon>Echinacea</taxon>
        <taxon>Camarodonta</taxon>
        <taxon>Echinidea</taxon>
        <taxon>Strongylocentrotidae</taxon>
        <taxon>Strongylocentrotus</taxon>
    </lineage>
</organism>
<feature type="compositionally biased region" description="Polar residues" evidence="6">
    <location>
        <begin position="820"/>
        <end position="829"/>
    </location>
</feature>
<feature type="compositionally biased region" description="Low complexity" evidence="6">
    <location>
        <begin position="1264"/>
        <end position="1316"/>
    </location>
</feature>
<dbReference type="GO" id="GO:0030837">
    <property type="term" value="P:negative regulation of actin filament polymerization"/>
    <property type="evidence" value="ECO:0000318"/>
    <property type="project" value="GO_Central"/>
</dbReference>
<feature type="repeat" description="ANK" evidence="5">
    <location>
        <begin position="1501"/>
        <end position="1533"/>
    </location>
</feature>
<keyword evidence="8" id="KW-1185">Reference proteome</keyword>
<feature type="repeat" description="ANK" evidence="5">
    <location>
        <begin position="1534"/>
        <end position="1557"/>
    </location>
</feature>
<dbReference type="OrthoDB" id="5406014at2759"/>
<dbReference type="InterPro" id="IPR047184">
    <property type="entry name" value="KANK1-4"/>
</dbReference>
<feature type="region of interest" description="Disordered" evidence="6">
    <location>
        <begin position="1208"/>
        <end position="1228"/>
    </location>
</feature>
<evidence type="ECO:0000313" key="7">
    <source>
        <dbReference type="EnsemblMetazoa" id="XP_030852356"/>
    </source>
</evidence>
<dbReference type="Pfam" id="PF00023">
    <property type="entry name" value="Ank"/>
    <property type="match status" value="1"/>
</dbReference>
<dbReference type="InterPro" id="IPR002110">
    <property type="entry name" value="Ankyrin_rpt"/>
</dbReference>
<feature type="compositionally biased region" description="Low complexity" evidence="6">
    <location>
        <begin position="1672"/>
        <end position="1685"/>
    </location>
</feature>
<dbReference type="EnsemblMetazoa" id="XM_030996496">
    <property type="protein sequence ID" value="XP_030852356"/>
    <property type="gene ID" value="LOC575146"/>
</dbReference>
<feature type="region of interest" description="Disordered" evidence="6">
    <location>
        <begin position="1241"/>
        <end position="1346"/>
    </location>
</feature>
<feature type="compositionally biased region" description="Polar residues" evidence="6">
    <location>
        <begin position="1686"/>
        <end position="1702"/>
    </location>
</feature>
<dbReference type="Gene3D" id="1.25.40.20">
    <property type="entry name" value="Ankyrin repeat-containing domain"/>
    <property type="match status" value="1"/>
</dbReference>
<dbReference type="SUPFAM" id="SSF48403">
    <property type="entry name" value="Ankyrin repeat"/>
    <property type="match status" value="1"/>
</dbReference>
<dbReference type="SMART" id="SM00248">
    <property type="entry name" value="ANK"/>
    <property type="match status" value="5"/>
</dbReference>
<feature type="compositionally biased region" description="Basic residues" evidence="6">
    <location>
        <begin position="95"/>
        <end position="110"/>
    </location>
</feature>
<dbReference type="InterPro" id="IPR021939">
    <property type="entry name" value="KN_motif"/>
</dbReference>
<feature type="region of interest" description="Disordered" evidence="6">
    <location>
        <begin position="810"/>
        <end position="829"/>
    </location>
</feature>
<feature type="region of interest" description="Disordered" evidence="6">
    <location>
        <begin position="706"/>
        <end position="737"/>
    </location>
</feature>
<feature type="compositionally biased region" description="Polar residues" evidence="6">
    <location>
        <begin position="1646"/>
        <end position="1662"/>
    </location>
</feature>
<keyword evidence="4" id="KW-0175">Coiled coil</keyword>
<reference evidence="8" key="1">
    <citation type="submission" date="2015-02" db="EMBL/GenBank/DDBJ databases">
        <title>Genome sequencing for Strongylocentrotus purpuratus.</title>
        <authorList>
            <person name="Murali S."/>
            <person name="Liu Y."/>
            <person name="Vee V."/>
            <person name="English A."/>
            <person name="Wang M."/>
            <person name="Skinner E."/>
            <person name="Han Y."/>
            <person name="Muzny D.M."/>
            <person name="Worley K.C."/>
            <person name="Gibbs R.A."/>
        </authorList>
    </citation>
    <scope>NUCLEOTIDE SEQUENCE</scope>
</reference>
<dbReference type="GO" id="GO:0005737">
    <property type="term" value="C:cytoplasm"/>
    <property type="evidence" value="ECO:0000318"/>
    <property type="project" value="GO_Central"/>
</dbReference>
<dbReference type="PRINTS" id="PR01415">
    <property type="entry name" value="ANKYRIN"/>
</dbReference>
<feature type="compositionally biased region" description="Low complexity" evidence="6">
    <location>
        <begin position="416"/>
        <end position="439"/>
    </location>
</feature>
<feature type="region of interest" description="Disordered" evidence="6">
    <location>
        <begin position="1597"/>
        <end position="1832"/>
    </location>
</feature>
<dbReference type="RefSeq" id="XP_030852355.1">
    <property type="nucleotide sequence ID" value="XM_030996495.1"/>
</dbReference>
<evidence type="ECO:0000256" key="3">
    <source>
        <dbReference type="ARBA" id="ARBA00023043"/>
    </source>
</evidence>
<feature type="compositionally biased region" description="Polar residues" evidence="6">
    <location>
        <begin position="1607"/>
        <end position="1620"/>
    </location>
</feature>
<dbReference type="GO" id="GO:0005856">
    <property type="term" value="C:cytoskeleton"/>
    <property type="evidence" value="ECO:0000318"/>
    <property type="project" value="GO_Central"/>
</dbReference>
<feature type="compositionally biased region" description="Low complexity" evidence="6">
    <location>
        <begin position="1799"/>
        <end position="1812"/>
    </location>
</feature>
<keyword evidence="2" id="KW-0677">Repeat</keyword>
<dbReference type="EnsemblMetazoa" id="XM_030996495">
    <property type="protein sequence ID" value="XP_030852355"/>
    <property type="gene ID" value="LOC575146"/>
</dbReference>
<sequence length="1832" mass="195470">MAQAMMRGVADGGHREGYTIENYYAQGPGHRSRIPVRYGYANTNSSNSNSAEVNSTSEVDLSRVQRCECCPYGYHIDLDFLNFCDDISSGANLKKIKKTKRSRSHNKVKSIRPPPPLIPPRSSSLPPKRNKKSKDKLEPDKILEKENAAFWKIYQQFAKLLRKESNLEDLNVPAVEASFLDTQSLPPDSYDHNLSDLETDSVVSLPQGYPPEMERRSSLPSYQVLQYALNNKMDIYNSNINGPLSISNLVSMSHQSDSTSSLSSMGSSSAFSPIPNGGSYTDIDYMKRPLSSASSIGELSTASGRSTPSSVSTNALSAVRQQMATALLRLKQLEEQVKAIPVLQVKISVLKEEKRLLVLQLKSKSKDRHLRHVGVCDGIVEVDGVITVNGDVSTPYYELPNTDMVHTSVRSPKPTRPFSPGSPGRAPSPRFGFHSGRPSSPGPASPGVMRRTSSPGPTSPTPSSPQYRPMSPLKSPQHRTQGPPTSPKPSIPKGKPHLPPVPPKKAYVTPVPRPKAETRSVGVDANMISTALKSPETKSIGINVDLISEAEKPNTAKVIERKSKMQPVKLSSVHLRTVRSMASWDNKRSVDSSGGGGSCSSADMVAEGKEVIREGPITAIRANNVSYSPSSHPDSPSEHPTTNSFTNSSPQSPTRANALQQDCNERLISPTTLNIQTYAAAPLQQQTIKNVCERGTITDNIQTRIMGTNTKPPVSPKRTDASIGTDLHGSATSMRDASVTARIQPSNMQSTETEVIEMVEFGAGTSVKCEESGVNTVSVLTVERGTCPGLSFDNVRYFKSVVGVDSGTSTAEEGVEALPETSSCQDSSTSTEMIEAEEKDTNTENAKLVTSSCNTDKQAEYVDICVGDDIDLNDIICCRKADTHTIGTNTSQMLESRSRTIGIGLCSVADSYCIKCDNIQTRTIGIGGGRTSDCLMRTRTIGTNHNVLSRTIGVGSDMVCDPKSLLGSVTTAVGDRDVNDAMCNVCDKKQQRTIGMGIRIPTRDAAIGDGPVAEQLNIGVGLCTIMDRICDKCDNLNTVSVGIGSSDVNRYTHSRSIQVGEVSSDSAIVAPLCSSPTKFGLTTFASLYSDENDSVFLTESSSETTAELLGDIDDVPAGESSVEDVDSAPPTTTLAEMMGEEIRPDHFQQLHEAFTPMFSKLTSMQESEHLTRNMAPQRENGSSQPPEGTISTGSLNYEIHVPMDEQAMLGNGFSNPHAMLADESPGAHAPKTTLAATIMKRGSQDSGTEGHLSETEVPELKVASSSAMSSSSSGSDSSETESDSSNSTSSTSTSSEDLGSLSGSPPKGSSRSSSRNSGGGKRNGKKETEEGEKDGGVKKNGVENSEMMNVEVGDETRQACITLGKLFVQPGEGNNKDLTTCMATVAKNWFRITSQKSSDPRQVTGFLEVVAKDAGKAVLERIVNIADSNGNTALHYSVSHGNFDIVLLLLDTGVCQTDKPNRAGYTTIMLASLVPIQNKKHSSVVSRLFREGDVNQRASQAGQTALMLAVSKGRLDMVKLLLTAGSDVNTQDEDGSTALMCASEHGHLDIVKVLLSHPQCDPHLEDNDGSTAFSIAMEAGHKDIGVLLYAHMNFGKQSSSSKKKSSGPTSPQRHVSSSAANHPRPHSVSLSQGPTRSTSSSSISSLPAQPTTNHQETFSSISKRGRSMLNLTTTSGSSSSSSGSTNGPSAPTCRSHTTSPTTEDLPPAQLFRSRSLSPSSRTPSFRALQLPKGPNSSHASRIPTPPSVSPKRAAVILAAQRSLSAHSSHRNCGLPANGAESPAAQRRASPTKKVYGAQGKASSTGSSSAKSSPRQTPLQKKGIKPASKYSTV</sequence>
<dbReference type="PROSITE" id="PS50297">
    <property type="entry name" value="ANK_REP_REGION"/>
    <property type="match status" value="3"/>
</dbReference>
<evidence type="ECO:0000256" key="4">
    <source>
        <dbReference type="ARBA" id="ARBA00023054"/>
    </source>
</evidence>
<dbReference type="Pfam" id="PF12075">
    <property type="entry name" value="KN_motif"/>
    <property type="match status" value="1"/>
</dbReference>
<feature type="region of interest" description="Disordered" evidence="6">
    <location>
        <begin position="403"/>
        <end position="522"/>
    </location>
</feature>
<feature type="compositionally biased region" description="Polar residues" evidence="6">
    <location>
        <begin position="641"/>
        <end position="658"/>
    </location>
</feature>
<feature type="region of interest" description="Disordered" evidence="6">
    <location>
        <begin position="1164"/>
        <end position="1193"/>
    </location>
</feature>
<dbReference type="FunFam" id="1.25.40.20:FF:000017">
    <property type="entry name" value="KN motif and ankyrin repeat domain-containing protein 1"/>
    <property type="match status" value="1"/>
</dbReference>